<dbReference type="Proteomes" id="UP000008063">
    <property type="component" value="Unassembled WGS sequence"/>
</dbReference>
<dbReference type="EMBL" id="GL945474">
    <property type="protein sequence ID" value="EGO04294.1"/>
    <property type="molecule type" value="Genomic_DNA"/>
</dbReference>
<keyword evidence="2" id="KW-1185">Reference proteome</keyword>
<evidence type="ECO:0000313" key="2">
    <source>
        <dbReference type="Proteomes" id="UP000008063"/>
    </source>
</evidence>
<evidence type="ECO:0000313" key="1">
    <source>
        <dbReference type="EMBL" id="EGO04294.1"/>
    </source>
</evidence>
<sequence>MKKLAARDYQNLLQCAIPVFNRVFPQLYNKMVVTLFYQFATWHALAKLQIHTDSTLALLDDTKKILG</sequence>
<name>F8PG47_SERL3</name>
<organism evidence="2">
    <name type="scientific">Serpula lacrymans var. lacrymans (strain S7.3)</name>
    <name type="common">Dry rot fungus</name>
    <dbReference type="NCBI Taxonomy" id="936435"/>
    <lineage>
        <taxon>Eukaryota</taxon>
        <taxon>Fungi</taxon>
        <taxon>Dikarya</taxon>
        <taxon>Basidiomycota</taxon>
        <taxon>Agaricomycotina</taxon>
        <taxon>Agaricomycetes</taxon>
        <taxon>Agaricomycetidae</taxon>
        <taxon>Boletales</taxon>
        <taxon>Coniophorineae</taxon>
        <taxon>Serpulaceae</taxon>
        <taxon>Serpula</taxon>
    </lineage>
</organism>
<dbReference type="STRING" id="936435.F8PG47"/>
<dbReference type="AlphaFoldDB" id="F8PG47"/>
<dbReference type="OrthoDB" id="3269417at2759"/>
<dbReference type="InParanoid" id="F8PG47"/>
<reference evidence="2" key="1">
    <citation type="journal article" date="2011" name="Science">
        <title>The plant cell wall-decomposing machinery underlies the functional diversity of forest fungi.</title>
        <authorList>
            <person name="Eastwood D.C."/>
            <person name="Floudas D."/>
            <person name="Binder M."/>
            <person name="Majcherczyk A."/>
            <person name="Schneider P."/>
            <person name="Aerts A."/>
            <person name="Asiegbu F.O."/>
            <person name="Baker S.E."/>
            <person name="Barry K."/>
            <person name="Bendiksby M."/>
            <person name="Blumentritt M."/>
            <person name="Coutinho P.M."/>
            <person name="Cullen D."/>
            <person name="de Vries R.P."/>
            <person name="Gathman A."/>
            <person name="Goodell B."/>
            <person name="Henrissat B."/>
            <person name="Ihrmark K."/>
            <person name="Kauserud H."/>
            <person name="Kohler A."/>
            <person name="LaButti K."/>
            <person name="Lapidus A."/>
            <person name="Lavin J.L."/>
            <person name="Lee Y.-H."/>
            <person name="Lindquist E."/>
            <person name="Lilly W."/>
            <person name="Lucas S."/>
            <person name="Morin E."/>
            <person name="Murat C."/>
            <person name="Oguiza J.A."/>
            <person name="Park J."/>
            <person name="Pisabarro A.G."/>
            <person name="Riley R."/>
            <person name="Rosling A."/>
            <person name="Salamov A."/>
            <person name="Schmidt O."/>
            <person name="Schmutz J."/>
            <person name="Skrede I."/>
            <person name="Stenlid J."/>
            <person name="Wiebenga A."/>
            <person name="Xie X."/>
            <person name="Kuees U."/>
            <person name="Hibbett D.S."/>
            <person name="Hoffmeister D."/>
            <person name="Hoegberg N."/>
            <person name="Martin F."/>
            <person name="Grigoriev I.V."/>
            <person name="Watkinson S.C."/>
        </authorList>
    </citation>
    <scope>NUCLEOTIDE SEQUENCE [LARGE SCALE GENOMIC DNA]</scope>
    <source>
        <strain evidence="2">strain S7.3</strain>
    </source>
</reference>
<accession>F8PG47</accession>
<proteinExistence type="predicted"/>
<dbReference type="HOGENOM" id="CLU_173717_0_0_1"/>
<gene>
    <name evidence="1" type="ORF">SERLA73DRAFT_43904</name>
</gene>
<protein>
    <submittedName>
        <fullName evidence="1">Uncharacterized protein</fullName>
    </submittedName>
</protein>